<evidence type="ECO:0000256" key="1">
    <source>
        <dbReference type="SAM" id="MobiDB-lite"/>
    </source>
</evidence>
<feature type="region of interest" description="Disordered" evidence="1">
    <location>
        <begin position="1"/>
        <end position="101"/>
    </location>
</feature>
<name>V4CE70_LOTGI</name>
<keyword evidence="3" id="KW-1185">Reference proteome</keyword>
<sequence length="318" mass="35859">MKISMKSIEPSKEDQRARPEVVSLSEAKGGSGANIGKVQRYTESSLENTRIEHTPIKSAIQMEKAGSDNTKARRSGSRGSDIKDRQKVKKNSKKYAPSKKPSLGELIVMKCRENEKMDEMSKPKVVPLRTVISEAIQMKKAKDRRHTGGSLDNAKFDNTATKSAFHVEKEGIEYIVPRGSGSHGSNVRDGQDIRIILKKYDPVTKSTQSVDKSISIQGREQPKENQRSKPEVGPLEVKLVLCLMVVMIGVVASQFDSCDDKCHRTLNHCIRYYHCDDIGTDEDYYKCEWPCWKIANGCYKRCVQREMIVHPETVPNKK</sequence>
<evidence type="ECO:0000313" key="3">
    <source>
        <dbReference type="Proteomes" id="UP000030746"/>
    </source>
</evidence>
<feature type="compositionally biased region" description="Polar residues" evidence="1">
    <location>
        <begin position="208"/>
        <end position="218"/>
    </location>
</feature>
<reference evidence="2 3" key="1">
    <citation type="journal article" date="2013" name="Nature">
        <title>Insights into bilaterian evolution from three spiralian genomes.</title>
        <authorList>
            <person name="Simakov O."/>
            <person name="Marletaz F."/>
            <person name="Cho S.J."/>
            <person name="Edsinger-Gonzales E."/>
            <person name="Havlak P."/>
            <person name="Hellsten U."/>
            <person name="Kuo D.H."/>
            <person name="Larsson T."/>
            <person name="Lv J."/>
            <person name="Arendt D."/>
            <person name="Savage R."/>
            <person name="Osoegawa K."/>
            <person name="de Jong P."/>
            <person name="Grimwood J."/>
            <person name="Chapman J.A."/>
            <person name="Shapiro H."/>
            <person name="Aerts A."/>
            <person name="Otillar R.P."/>
            <person name="Terry A.Y."/>
            <person name="Boore J.L."/>
            <person name="Grigoriev I.V."/>
            <person name="Lindberg D.R."/>
            <person name="Seaver E.C."/>
            <person name="Weisblat D.A."/>
            <person name="Putnam N.H."/>
            <person name="Rokhsar D.S."/>
        </authorList>
    </citation>
    <scope>NUCLEOTIDE SEQUENCE [LARGE SCALE GENOMIC DNA]</scope>
</reference>
<protein>
    <submittedName>
        <fullName evidence="2">Uncharacterized protein</fullName>
    </submittedName>
</protein>
<feature type="compositionally biased region" description="Basic and acidic residues" evidence="1">
    <location>
        <begin position="220"/>
        <end position="230"/>
    </location>
</feature>
<feature type="region of interest" description="Disordered" evidence="1">
    <location>
        <begin position="208"/>
        <end position="230"/>
    </location>
</feature>
<organism evidence="2 3">
    <name type="scientific">Lottia gigantea</name>
    <name type="common">Giant owl limpet</name>
    <dbReference type="NCBI Taxonomy" id="225164"/>
    <lineage>
        <taxon>Eukaryota</taxon>
        <taxon>Metazoa</taxon>
        <taxon>Spiralia</taxon>
        <taxon>Lophotrochozoa</taxon>
        <taxon>Mollusca</taxon>
        <taxon>Gastropoda</taxon>
        <taxon>Patellogastropoda</taxon>
        <taxon>Lottioidea</taxon>
        <taxon>Lottiidae</taxon>
        <taxon>Lottia</taxon>
    </lineage>
</organism>
<dbReference type="CTD" id="20250814"/>
<dbReference type="GeneID" id="20250814"/>
<evidence type="ECO:0000313" key="2">
    <source>
        <dbReference type="EMBL" id="ESP00255.1"/>
    </source>
</evidence>
<dbReference type="Proteomes" id="UP000030746">
    <property type="component" value="Unassembled WGS sequence"/>
</dbReference>
<proteinExistence type="predicted"/>
<feature type="compositionally biased region" description="Basic residues" evidence="1">
    <location>
        <begin position="86"/>
        <end position="97"/>
    </location>
</feature>
<accession>V4CE70</accession>
<feature type="compositionally biased region" description="Basic and acidic residues" evidence="1">
    <location>
        <begin position="9"/>
        <end position="19"/>
    </location>
</feature>
<dbReference type="AlphaFoldDB" id="V4CE70"/>
<dbReference type="RefSeq" id="XP_009049064.1">
    <property type="nucleotide sequence ID" value="XM_009050816.1"/>
</dbReference>
<dbReference type="EMBL" id="KB200802">
    <property type="protein sequence ID" value="ESP00255.1"/>
    <property type="molecule type" value="Genomic_DNA"/>
</dbReference>
<dbReference type="KEGG" id="lgi:LOTGIDRAFT_238634"/>
<dbReference type="HOGENOM" id="CLU_875187_0_0_1"/>
<gene>
    <name evidence="2" type="ORF">LOTGIDRAFT_238634</name>
</gene>